<keyword evidence="1 11" id="KW-0963">Cytoplasm</keyword>
<evidence type="ECO:0000256" key="9">
    <source>
        <dbReference type="ARBA" id="ARBA00051542"/>
    </source>
</evidence>
<dbReference type="EC" id="2.8.1.13" evidence="11"/>
<evidence type="ECO:0000256" key="5">
    <source>
        <dbReference type="ARBA" id="ARBA00022741"/>
    </source>
</evidence>
<protein>
    <recommendedName>
        <fullName evidence="11">tRNA-specific 2-thiouridylase MnmA</fullName>
        <ecNumber evidence="11">2.8.1.13</ecNumber>
    </recommendedName>
</protein>
<evidence type="ECO:0000256" key="1">
    <source>
        <dbReference type="ARBA" id="ARBA00022490"/>
    </source>
</evidence>
<dbReference type="Pfam" id="PF20259">
    <property type="entry name" value="tRNA_Me_trans_M"/>
    <property type="match status" value="1"/>
</dbReference>
<dbReference type="GO" id="GO:0005524">
    <property type="term" value="F:ATP binding"/>
    <property type="evidence" value="ECO:0007669"/>
    <property type="project" value="UniProtKB-KW"/>
</dbReference>
<evidence type="ECO:0000256" key="3">
    <source>
        <dbReference type="ARBA" id="ARBA00022679"/>
    </source>
</evidence>
<feature type="active site" description="Cysteine persulfide intermediate" evidence="11">
    <location>
        <position position="191"/>
    </location>
</feature>
<comment type="catalytic activity">
    <reaction evidence="9 11">
        <text>S-sulfanyl-L-cysteinyl-[protein] + uridine(34) in tRNA + AH2 + ATP = 2-thiouridine(34) in tRNA + L-cysteinyl-[protein] + A + AMP + diphosphate + H(+)</text>
        <dbReference type="Rhea" id="RHEA:47032"/>
        <dbReference type="Rhea" id="RHEA-COMP:10131"/>
        <dbReference type="Rhea" id="RHEA-COMP:11726"/>
        <dbReference type="Rhea" id="RHEA-COMP:11727"/>
        <dbReference type="Rhea" id="RHEA-COMP:11728"/>
        <dbReference type="ChEBI" id="CHEBI:13193"/>
        <dbReference type="ChEBI" id="CHEBI:15378"/>
        <dbReference type="ChEBI" id="CHEBI:17499"/>
        <dbReference type="ChEBI" id="CHEBI:29950"/>
        <dbReference type="ChEBI" id="CHEBI:30616"/>
        <dbReference type="ChEBI" id="CHEBI:33019"/>
        <dbReference type="ChEBI" id="CHEBI:61963"/>
        <dbReference type="ChEBI" id="CHEBI:65315"/>
        <dbReference type="ChEBI" id="CHEBI:87170"/>
        <dbReference type="ChEBI" id="CHEBI:456215"/>
        <dbReference type="EC" id="2.8.1.13"/>
    </reaction>
</comment>
<dbReference type="Gene3D" id="2.40.30.10">
    <property type="entry name" value="Translation factors"/>
    <property type="match status" value="1"/>
</dbReference>
<sequence>MSGGVDSSVAALLMKEQGYDCVGCTMKLYQNEDAGIPKEHTCCSLDDVEDAKRIARYLKIPYYIFNFSHDFRAKIIDRFVWSYENGRTPNPCIDCNRYMKFGKLFERAQILGCDKVVTGHYARIEKQGEQYILKKAADDKKDQSYVLYTMTQQHLRQTMFPLGELQKTTVRKLAEEHGFTNASKPDSQDICFVPHGDYARVIELYSKHPVCPGNFVDSSGAVLGQHRGIIHYTIGQRKGLGISFSEPRYVCAIDSANNTVTLGVSSEVYQRHLTADDFNWISGTAPSGSIRCKAKIRYQQAEQPATATVLPDKTVEVVFDAPQRAVTPGQAVVLYDGDIVLGGGVIRQHRNI</sequence>
<dbReference type="InterPro" id="IPR004506">
    <property type="entry name" value="MnmA-like"/>
</dbReference>
<feature type="domain" description="tRNA-specific 2-thiouridylase MnmA-like C-terminal" evidence="12">
    <location>
        <begin position="271"/>
        <end position="346"/>
    </location>
</feature>
<dbReference type="InterPro" id="IPR023382">
    <property type="entry name" value="MnmA-like_central_sf"/>
</dbReference>
<keyword evidence="4 11" id="KW-0819">tRNA processing</keyword>
<organism evidence="14 15">
    <name type="scientific">Candidatus Ruthenibacterium merdavium</name>
    <dbReference type="NCBI Taxonomy" id="2838752"/>
    <lineage>
        <taxon>Bacteria</taxon>
        <taxon>Bacillati</taxon>
        <taxon>Bacillota</taxon>
        <taxon>Clostridia</taxon>
        <taxon>Eubacteriales</taxon>
        <taxon>Oscillospiraceae</taxon>
        <taxon>Ruthenibacterium</taxon>
    </lineage>
</organism>
<evidence type="ECO:0000256" key="8">
    <source>
        <dbReference type="ARBA" id="ARBA00023157"/>
    </source>
</evidence>
<evidence type="ECO:0000256" key="6">
    <source>
        <dbReference type="ARBA" id="ARBA00022840"/>
    </source>
</evidence>
<dbReference type="GO" id="GO:0000049">
    <property type="term" value="F:tRNA binding"/>
    <property type="evidence" value="ECO:0007669"/>
    <property type="project" value="UniProtKB-KW"/>
</dbReference>
<dbReference type="NCBIfam" id="NF001138">
    <property type="entry name" value="PRK00143.1"/>
    <property type="match status" value="1"/>
</dbReference>
<proteinExistence type="inferred from homology"/>
<name>A0A9D2Q276_9FIRM</name>
<feature type="region of interest" description="Interaction with tRNA" evidence="11">
    <location>
        <begin position="297"/>
        <end position="298"/>
    </location>
</feature>
<dbReference type="CDD" id="cd01998">
    <property type="entry name" value="MnmA_TRMU-like"/>
    <property type="match status" value="1"/>
</dbReference>
<dbReference type="FunFam" id="2.30.30.280:FF:000001">
    <property type="entry name" value="tRNA-specific 2-thiouridylase MnmA"/>
    <property type="match status" value="1"/>
</dbReference>
<feature type="site" description="Interaction with tRNA" evidence="11">
    <location>
        <position position="330"/>
    </location>
</feature>
<comment type="subcellular location">
    <subcellularLocation>
        <location evidence="11">Cytoplasm</location>
    </subcellularLocation>
</comment>
<dbReference type="InterPro" id="IPR014729">
    <property type="entry name" value="Rossmann-like_a/b/a_fold"/>
</dbReference>
<keyword evidence="8" id="KW-1015">Disulfide bond</keyword>
<dbReference type="Gene3D" id="2.30.30.280">
    <property type="entry name" value="Adenine nucleotide alpha hydrolases-like domains"/>
    <property type="match status" value="1"/>
</dbReference>
<feature type="binding site" evidence="11">
    <location>
        <position position="119"/>
    </location>
    <ligand>
        <name>ATP</name>
        <dbReference type="ChEBI" id="CHEBI:30616"/>
    </ligand>
</feature>
<feature type="site" description="Interaction with tRNA" evidence="11">
    <location>
        <position position="120"/>
    </location>
</feature>
<evidence type="ECO:0000256" key="4">
    <source>
        <dbReference type="ARBA" id="ARBA00022694"/>
    </source>
</evidence>
<dbReference type="EMBL" id="DWWA01000009">
    <property type="protein sequence ID" value="HJC71519.1"/>
    <property type="molecule type" value="Genomic_DNA"/>
</dbReference>
<dbReference type="AlphaFoldDB" id="A0A9D2Q276"/>
<dbReference type="Pfam" id="PF20258">
    <property type="entry name" value="tRNA_Me_trans_C"/>
    <property type="match status" value="1"/>
</dbReference>
<evidence type="ECO:0000256" key="2">
    <source>
        <dbReference type="ARBA" id="ARBA00022555"/>
    </source>
</evidence>
<dbReference type="NCBIfam" id="TIGR00420">
    <property type="entry name" value="trmU"/>
    <property type="match status" value="1"/>
</dbReference>
<dbReference type="GO" id="GO:0005737">
    <property type="term" value="C:cytoplasm"/>
    <property type="evidence" value="ECO:0007669"/>
    <property type="project" value="UniProtKB-SubCell"/>
</dbReference>
<keyword evidence="7 11" id="KW-0694">RNA-binding</keyword>
<gene>
    <name evidence="11 14" type="primary">mnmA</name>
    <name evidence="14" type="ORF">H9698_01830</name>
</gene>
<dbReference type="Proteomes" id="UP000823918">
    <property type="component" value="Unassembled WGS sequence"/>
</dbReference>
<evidence type="ECO:0000256" key="11">
    <source>
        <dbReference type="HAMAP-Rule" id="MF_00144"/>
    </source>
</evidence>
<evidence type="ECO:0000313" key="14">
    <source>
        <dbReference type="EMBL" id="HJC71519.1"/>
    </source>
</evidence>
<dbReference type="FunFam" id="3.40.50.620:FF:000115">
    <property type="entry name" value="tRNA-specific 2-thiouridylase MnmA"/>
    <property type="match status" value="1"/>
</dbReference>
<keyword evidence="2 11" id="KW-0820">tRNA-binding</keyword>
<dbReference type="InterPro" id="IPR046885">
    <property type="entry name" value="MnmA-like_C"/>
</dbReference>
<evidence type="ECO:0000256" key="10">
    <source>
        <dbReference type="ARBA" id="ARBA00056575"/>
    </source>
</evidence>
<comment type="caution">
    <text evidence="14">The sequence shown here is derived from an EMBL/GenBank/DDBJ whole genome shotgun (WGS) entry which is preliminary data.</text>
</comment>
<comment type="similarity">
    <text evidence="11">Belongs to the MnmA/TRMU family.</text>
</comment>
<reference evidence="14" key="2">
    <citation type="submission" date="2021-04" db="EMBL/GenBank/DDBJ databases">
        <authorList>
            <person name="Gilroy R."/>
        </authorList>
    </citation>
    <scope>NUCLEOTIDE SEQUENCE</scope>
    <source>
        <strain evidence="14">5933</strain>
    </source>
</reference>
<evidence type="ECO:0000256" key="7">
    <source>
        <dbReference type="ARBA" id="ARBA00022884"/>
    </source>
</evidence>
<reference evidence="14" key="1">
    <citation type="journal article" date="2021" name="PeerJ">
        <title>Extensive microbial diversity within the chicken gut microbiome revealed by metagenomics and culture.</title>
        <authorList>
            <person name="Gilroy R."/>
            <person name="Ravi A."/>
            <person name="Getino M."/>
            <person name="Pursley I."/>
            <person name="Horton D.L."/>
            <person name="Alikhan N.F."/>
            <person name="Baker D."/>
            <person name="Gharbi K."/>
            <person name="Hall N."/>
            <person name="Watson M."/>
            <person name="Adriaenssens E.M."/>
            <person name="Foster-Nyarko E."/>
            <person name="Jarju S."/>
            <person name="Secka A."/>
            <person name="Antonio M."/>
            <person name="Oren A."/>
            <person name="Chaudhuri R.R."/>
            <person name="La Ragione R."/>
            <person name="Hildebrand F."/>
            <person name="Pallen M.J."/>
        </authorList>
    </citation>
    <scope>NUCLEOTIDE SEQUENCE</scope>
    <source>
        <strain evidence="14">5933</strain>
    </source>
</reference>
<dbReference type="GO" id="GO:0002143">
    <property type="term" value="P:tRNA wobble position uridine thiolation"/>
    <property type="evidence" value="ECO:0007669"/>
    <property type="project" value="TreeGrafter"/>
</dbReference>
<dbReference type="Gene3D" id="3.40.50.620">
    <property type="entry name" value="HUPs"/>
    <property type="match status" value="1"/>
</dbReference>
<feature type="active site" description="Nucleophile" evidence="11">
    <location>
        <position position="95"/>
    </location>
</feature>
<dbReference type="FunFam" id="2.40.30.10:FF:000023">
    <property type="entry name" value="tRNA-specific 2-thiouridylase MnmA"/>
    <property type="match status" value="1"/>
</dbReference>
<accession>A0A9D2Q276</accession>
<evidence type="ECO:0000313" key="15">
    <source>
        <dbReference type="Proteomes" id="UP000823918"/>
    </source>
</evidence>
<feature type="region of interest" description="Interaction with tRNA" evidence="11">
    <location>
        <begin position="141"/>
        <end position="143"/>
    </location>
</feature>
<dbReference type="GO" id="GO:0103016">
    <property type="term" value="F:tRNA-uridine 2-sulfurtransferase activity"/>
    <property type="evidence" value="ECO:0007669"/>
    <property type="project" value="UniProtKB-EC"/>
</dbReference>
<evidence type="ECO:0000259" key="12">
    <source>
        <dbReference type="Pfam" id="PF20258"/>
    </source>
</evidence>
<keyword evidence="3 11" id="KW-0808">Transferase</keyword>
<comment type="caution">
    <text evidence="11">Lacks conserved residue(s) required for the propagation of feature annotation.</text>
</comment>
<feature type="binding site" evidence="11">
    <location>
        <position position="26"/>
    </location>
    <ligand>
        <name>ATP</name>
        <dbReference type="ChEBI" id="CHEBI:30616"/>
    </ligand>
</feature>
<dbReference type="HAMAP" id="MF_00144">
    <property type="entry name" value="tRNA_thiouridyl_MnmA"/>
    <property type="match status" value="1"/>
</dbReference>
<dbReference type="SUPFAM" id="SSF52402">
    <property type="entry name" value="Adenine nucleotide alpha hydrolases-like"/>
    <property type="match status" value="1"/>
</dbReference>
<dbReference type="PANTHER" id="PTHR11933:SF5">
    <property type="entry name" value="MITOCHONDRIAL TRNA-SPECIFIC 2-THIOURIDYLASE 1"/>
    <property type="match status" value="1"/>
</dbReference>
<dbReference type="InterPro" id="IPR046884">
    <property type="entry name" value="MnmA-like_central"/>
</dbReference>
<comment type="function">
    <text evidence="10 11">Catalyzes the 2-thiolation of uridine at the wobble position (U34) of tRNA, leading to the formation of s(2)U34.</text>
</comment>
<keyword evidence="5 11" id="KW-0547">Nucleotide-binding</keyword>
<dbReference type="PANTHER" id="PTHR11933">
    <property type="entry name" value="TRNA 5-METHYLAMINOMETHYL-2-THIOURIDYLATE -METHYLTRANSFERASE"/>
    <property type="match status" value="1"/>
</dbReference>
<feature type="domain" description="tRNA-specific 2-thiouridylase MnmA-like central" evidence="13">
    <location>
        <begin position="209"/>
        <end position="263"/>
    </location>
</feature>
<dbReference type="Pfam" id="PF03054">
    <property type="entry name" value="tRNA_Me_trans"/>
    <property type="match status" value="1"/>
</dbReference>
<evidence type="ECO:0000259" key="13">
    <source>
        <dbReference type="Pfam" id="PF20259"/>
    </source>
</evidence>
<keyword evidence="6 11" id="KW-0067">ATP-binding</keyword>